<keyword evidence="4 7" id="KW-0472">Membrane</keyword>
<protein>
    <recommendedName>
        <fullName evidence="10">Formate/nitrite transporter</fullName>
    </recommendedName>
</protein>
<feature type="transmembrane region" description="Helical" evidence="7">
    <location>
        <begin position="85"/>
        <end position="106"/>
    </location>
</feature>
<gene>
    <name evidence="8" type="ORF">AAFC00_001461</name>
</gene>
<comment type="caution">
    <text evidence="8">The sequence shown here is derived from an EMBL/GenBank/DDBJ whole genome shotgun (WGS) entry which is preliminary data.</text>
</comment>
<evidence type="ECO:0008006" key="10">
    <source>
        <dbReference type="Google" id="ProtNLM"/>
    </source>
</evidence>
<dbReference type="InterPro" id="IPR023271">
    <property type="entry name" value="Aquaporin-like"/>
</dbReference>
<dbReference type="Proteomes" id="UP001562354">
    <property type="component" value="Unassembled WGS sequence"/>
</dbReference>
<dbReference type="Pfam" id="PF01226">
    <property type="entry name" value="Form_Nir_trans"/>
    <property type="match status" value="1"/>
</dbReference>
<evidence type="ECO:0000256" key="6">
    <source>
        <dbReference type="SAM" id="MobiDB-lite"/>
    </source>
</evidence>
<dbReference type="EMBL" id="JBFMKM010000003">
    <property type="protein sequence ID" value="KAL1311273.1"/>
    <property type="molecule type" value="Genomic_DNA"/>
</dbReference>
<accession>A0ABR3PP76</accession>
<dbReference type="RefSeq" id="XP_069204122.1">
    <property type="nucleotide sequence ID" value="XM_069340653.1"/>
</dbReference>
<evidence type="ECO:0000256" key="7">
    <source>
        <dbReference type="SAM" id="Phobius"/>
    </source>
</evidence>
<keyword evidence="2 7" id="KW-0812">Transmembrane</keyword>
<evidence type="ECO:0000313" key="8">
    <source>
        <dbReference type="EMBL" id="KAL1311273.1"/>
    </source>
</evidence>
<dbReference type="GeneID" id="95975164"/>
<feature type="transmembrane region" description="Helical" evidence="7">
    <location>
        <begin position="248"/>
        <end position="271"/>
    </location>
</feature>
<feature type="transmembrane region" description="Helical" evidence="7">
    <location>
        <begin position="42"/>
        <end position="65"/>
    </location>
</feature>
<comment type="subcellular location">
    <subcellularLocation>
        <location evidence="1">Membrane</location>
        <topology evidence="1">Multi-pass membrane protein</topology>
    </subcellularLocation>
</comment>
<keyword evidence="3 7" id="KW-1133">Transmembrane helix</keyword>
<evidence type="ECO:0000256" key="1">
    <source>
        <dbReference type="ARBA" id="ARBA00004141"/>
    </source>
</evidence>
<comment type="similarity">
    <text evidence="5">Belongs to the FNT transporter (TC 1.A.16) family.</text>
</comment>
<evidence type="ECO:0000256" key="5">
    <source>
        <dbReference type="ARBA" id="ARBA00049660"/>
    </source>
</evidence>
<keyword evidence="9" id="KW-1185">Reference proteome</keyword>
<feature type="region of interest" description="Disordered" evidence="6">
    <location>
        <begin position="298"/>
        <end position="333"/>
    </location>
</feature>
<reference evidence="8 9" key="1">
    <citation type="submission" date="2024-07" db="EMBL/GenBank/DDBJ databases">
        <title>Draft sequence of the Neodothiora populina.</title>
        <authorList>
            <person name="Drown D.D."/>
            <person name="Schuette U.S."/>
            <person name="Buechlein A.B."/>
            <person name="Rusch D.R."/>
            <person name="Winton L.W."/>
            <person name="Adams G.A."/>
        </authorList>
    </citation>
    <scope>NUCLEOTIDE SEQUENCE [LARGE SCALE GENOMIC DNA]</scope>
    <source>
        <strain evidence="8 9">CPC 39397</strain>
    </source>
</reference>
<dbReference type="PANTHER" id="PTHR30520:SF6">
    <property type="entry name" value="FORMATE_NITRATE FAMILY TRANSPORTER (EUROFUNG)"/>
    <property type="match status" value="1"/>
</dbReference>
<evidence type="ECO:0000256" key="3">
    <source>
        <dbReference type="ARBA" id="ARBA00022989"/>
    </source>
</evidence>
<dbReference type="InterPro" id="IPR000292">
    <property type="entry name" value="For/NO2_transpt"/>
</dbReference>
<dbReference type="PROSITE" id="PS01006">
    <property type="entry name" value="FORMATE_NITRITE_TP_2"/>
    <property type="match status" value="1"/>
</dbReference>
<proteinExistence type="inferred from homology"/>
<sequence>MSQYGDGQAPISVVHNAYTPKEAIEISSRAGAYKARMRIDKIIMSAFMAGALLSFAGAGFVTINAAPWFQTNAPGVIKMLGALEFGGGLVVIVMTGADLATGSFMYTTLSTLHRRTSILLMLRHWALTFLGNLAGALFIVGIIIGHGGVLSADLYKNEALTIATAKVVTPQWHQVFLRAIGANWLVCLACFLACCAREFFSKVVAIWWPVFVFVLLGLDHVIANMFYIPMAIFLGHPKITVGYYIWKSMIPAALGNIIGGGLFVAVVYWYLYLVGDTNPVTIDGDNFDLRSTPLVRRQTNDDSVHQHHHHHHHHSESPSPPSAGHAKTAEAMV</sequence>
<evidence type="ECO:0000256" key="2">
    <source>
        <dbReference type="ARBA" id="ARBA00022692"/>
    </source>
</evidence>
<feature type="transmembrane region" description="Helical" evidence="7">
    <location>
        <begin position="127"/>
        <end position="149"/>
    </location>
</feature>
<feature type="transmembrane region" description="Helical" evidence="7">
    <location>
        <begin position="175"/>
        <end position="194"/>
    </location>
</feature>
<evidence type="ECO:0000313" key="9">
    <source>
        <dbReference type="Proteomes" id="UP001562354"/>
    </source>
</evidence>
<evidence type="ECO:0000256" key="4">
    <source>
        <dbReference type="ARBA" id="ARBA00023136"/>
    </source>
</evidence>
<dbReference type="PANTHER" id="PTHR30520">
    <property type="entry name" value="FORMATE TRANSPORTER-RELATED"/>
    <property type="match status" value="1"/>
</dbReference>
<feature type="transmembrane region" description="Helical" evidence="7">
    <location>
        <begin position="206"/>
        <end position="228"/>
    </location>
</feature>
<dbReference type="InterPro" id="IPR024002">
    <property type="entry name" value="For/NO2_transpt_CS"/>
</dbReference>
<dbReference type="Gene3D" id="1.20.1080.10">
    <property type="entry name" value="Glycerol uptake facilitator protein"/>
    <property type="match status" value="1"/>
</dbReference>
<organism evidence="8 9">
    <name type="scientific">Neodothiora populina</name>
    <dbReference type="NCBI Taxonomy" id="2781224"/>
    <lineage>
        <taxon>Eukaryota</taxon>
        <taxon>Fungi</taxon>
        <taxon>Dikarya</taxon>
        <taxon>Ascomycota</taxon>
        <taxon>Pezizomycotina</taxon>
        <taxon>Dothideomycetes</taxon>
        <taxon>Dothideomycetidae</taxon>
        <taxon>Dothideales</taxon>
        <taxon>Dothioraceae</taxon>
        <taxon>Neodothiora</taxon>
    </lineage>
</organism>
<name>A0ABR3PP76_9PEZI</name>